<reference evidence="7 8" key="1">
    <citation type="submission" date="2019-08" db="EMBL/GenBank/DDBJ databases">
        <title>Genome of Luteibaculum oceani JCM 18817.</title>
        <authorList>
            <person name="Bowman J.P."/>
        </authorList>
    </citation>
    <scope>NUCLEOTIDE SEQUENCE [LARGE SCALE GENOMIC DNA]</scope>
    <source>
        <strain evidence="7 8">JCM 18817</strain>
    </source>
</reference>
<dbReference type="NCBIfam" id="TIGR04283">
    <property type="entry name" value="glyco_like_mftF"/>
    <property type="match status" value="1"/>
</dbReference>
<comment type="subcellular location">
    <subcellularLocation>
        <location evidence="1">Cell membrane</location>
    </subcellularLocation>
</comment>
<dbReference type="AlphaFoldDB" id="A0A5C6UUR8"/>
<evidence type="ECO:0000259" key="6">
    <source>
        <dbReference type="Pfam" id="PF00535"/>
    </source>
</evidence>
<gene>
    <name evidence="7" type="ORF">FRX97_09725</name>
</gene>
<dbReference type="PANTHER" id="PTHR43646">
    <property type="entry name" value="GLYCOSYLTRANSFERASE"/>
    <property type="match status" value="1"/>
</dbReference>
<keyword evidence="8" id="KW-1185">Reference proteome</keyword>
<evidence type="ECO:0000256" key="5">
    <source>
        <dbReference type="ARBA" id="ARBA00023136"/>
    </source>
</evidence>
<keyword evidence="2" id="KW-1003">Cell membrane</keyword>
<accession>A0A5C6UUR8</accession>
<keyword evidence="5" id="KW-0472">Membrane</keyword>
<dbReference type="GO" id="GO:0016757">
    <property type="term" value="F:glycosyltransferase activity"/>
    <property type="evidence" value="ECO:0007669"/>
    <property type="project" value="UniProtKB-KW"/>
</dbReference>
<sequence>MQLLFYRIGGFLVSKEISYSIIIPCLNEYPNLTRLLPQLVQSFENRTHEIIVCNATACKDTEGLCKKLGVDFVESKAQSRAIQMNKAAAIAKHEVLYFIHADTMIPQTAASDIESALNAGYDSGCYRFKFDKDVIPLMINSSFTRFRGQMFRGGDQTLWVKRELFFEIGPYDEEVFLMEEYPLIKKLKQKASFTVMPKAVVVSSRKYDGNAYVKVNLVNLLVFILFHLGYPTMKLRKLYSKMLQN</sequence>
<dbReference type="InterPro" id="IPR026461">
    <property type="entry name" value="Trfase_2_rSAM/seldom_assoc"/>
</dbReference>
<dbReference type="SUPFAM" id="SSF53448">
    <property type="entry name" value="Nucleotide-diphospho-sugar transferases"/>
    <property type="match status" value="1"/>
</dbReference>
<protein>
    <submittedName>
        <fullName evidence="7">Glycosyltransferase</fullName>
    </submittedName>
</protein>
<comment type="caution">
    <text evidence="7">The sequence shown here is derived from an EMBL/GenBank/DDBJ whole genome shotgun (WGS) entry which is preliminary data.</text>
</comment>
<evidence type="ECO:0000256" key="2">
    <source>
        <dbReference type="ARBA" id="ARBA00022475"/>
    </source>
</evidence>
<dbReference type="Gene3D" id="3.90.550.10">
    <property type="entry name" value="Spore Coat Polysaccharide Biosynthesis Protein SpsA, Chain A"/>
    <property type="match status" value="1"/>
</dbReference>
<organism evidence="7 8">
    <name type="scientific">Luteibaculum oceani</name>
    <dbReference type="NCBI Taxonomy" id="1294296"/>
    <lineage>
        <taxon>Bacteria</taxon>
        <taxon>Pseudomonadati</taxon>
        <taxon>Bacteroidota</taxon>
        <taxon>Flavobacteriia</taxon>
        <taxon>Flavobacteriales</taxon>
        <taxon>Luteibaculaceae</taxon>
        <taxon>Luteibaculum</taxon>
    </lineage>
</organism>
<dbReference type="OrthoDB" id="9810303at2"/>
<dbReference type="GO" id="GO:0005886">
    <property type="term" value="C:plasma membrane"/>
    <property type="evidence" value="ECO:0007669"/>
    <property type="project" value="UniProtKB-SubCell"/>
</dbReference>
<evidence type="ECO:0000313" key="7">
    <source>
        <dbReference type="EMBL" id="TXC77132.1"/>
    </source>
</evidence>
<evidence type="ECO:0000256" key="4">
    <source>
        <dbReference type="ARBA" id="ARBA00022679"/>
    </source>
</evidence>
<dbReference type="EMBL" id="VORB01000008">
    <property type="protein sequence ID" value="TXC77132.1"/>
    <property type="molecule type" value="Genomic_DNA"/>
</dbReference>
<dbReference type="Proteomes" id="UP000321168">
    <property type="component" value="Unassembled WGS sequence"/>
</dbReference>
<dbReference type="Pfam" id="PF00535">
    <property type="entry name" value="Glycos_transf_2"/>
    <property type="match status" value="1"/>
</dbReference>
<name>A0A5C6UUR8_9FLAO</name>
<keyword evidence="4 7" id="KW-0808">Transferase</keyword>
<dbReference type="InterPro" id="IPR001173">
    <property type="entry name" value="Glyco_trans_2-like"/>
</dbReference>
<evidence type="ECO:0000256" key="3">
    <source>
        <dbReference type="ARBA" id="ARBA00022676"/>
    </source>
</evidence>
<dbReference type="PANTHER" id="PTHR43646:SF2">
    <property type="entry name" value="GLYCOSYLTRANSFERASE 2-LIKE DOMAIN-CONTAINING PROTEIN"/>
    <property type="match status" value="1"/>
</dbReference>
<evidence type="ECO:0000256" key="1">
    <source>
        <dbReference type="ARBA" id="ARBA00004236"/>
    </source>
</evidence>
<keyword evidence="3" id="KW-0328">Glycosyltransferase</keyword>
<feature type="domain" description="Glycosyltransferase 2-like" evidence="6">
    <location>
        <begin position="20"/>
        <end position="150"/>
    </location>
</feature>
<dbReference type="InterPro" id="IPR029044">
    <property type="entry name" value="Nucleotide-diphossugar_trans"/>
</dbReference>
<proteinExistence type="predicted"/>
<evidence type="ECO:0000313" key="8">
    <source>
        <dbReference type="Proteomes" id="UP000321168"/>
    </source>
</evidence>